<evidence type="ECO:0000313" key="5">
    <source>
        <dbReference type="Proteomes" id="UP000198781"/>
    </source>
</evidence>
<dbReference type="InterPro" id="IPR038729">
    <property type="entry name" value="Rad50/SbcC_AAA"/>
</dbReference>
<feature type="coiled-coil region" evidence="1">
    <location>
        <begin position="666"/>
        <end position="721"/>
    </location>
</feature>
<keyword evidence="4" id="KW-0540">Nuclease</keyword>
<dbReference type="Proteomes" id="UP000198781">
    <property type="component" value="Unassembled WGS sequence"/>
</dbReference>
<keyword evidence="4" id="KW-0269">Exonuclease</keyword>
<dbReference type="GO" id="GO:0004527">
    <property type="term" value="F:exonuclease activity"/>
    <property type="evidence" value="ECO:0007669"/>
    <property type="project" value="UniProtKB-KW"/>
</dbReference>
<accession>A0A1G6IUY2</accession>
<dbReference type="OrthoDB" id="9795626at2"/>
<proteinExistence type="predicted"/>
<gene>
    <name evidence="4" type="ORF">SAMN05192589_101253</name>
</gene>
<evidence type="ECO:0000313" key="4">
    <source>
        <dbReference type="EMBL" id="SDC10274.1"/>
    </source>
</evidence>
<dbReference type="STRING" id="187868.SAMN05192589_101253"/>
<sequence>MRILSLRLKNLNSLKGEWRIDFTSEPFAGNGLFAITGPTGAGKTTILDAICLALYHQTPRIAGVSQGGNEVMTRHTAECLAEVEFEVRGARYRAFWSQRRAHGKADGALQQVQVELAAQVRGEGEILTTKVQDKLRQTETLTGLNFERFTRSMLLAQGGFAAFLEASAGKRAELLEELTGTDIYGQISQRVFESARDARTVLEQLRARAGGVELLDDAARVALADEAQRLASQAEGLQAQRLATARERQWLADQDRSRMRHDEATRYREQTQAEWDGAAEQRQRLAASEPAARLQPVYAAWQSALHDEGVVVQQREEAQAQHAQAVERSAQALGQIQRDSQRLARFRELEWQDCSDARGALAQELAAVPQHGRLGEWLSGWREQFSTRAQRSQAMADVQASLEQQRIEWQALKAQRESHEQACQRATAALTQAQQEVLAARQAHERLAMGREESKWRDASLQLLERSHAWDRLSQSLSAWQQAQSRQTRWMAAQLERQRQQADEAQAVQSLRERYASLHRQVQDQEKLLAQEQRIQALEAHRRHLQPGEACPLCGSNSHPAIEAYDALDVSATQSAFETLRSQRDEVTEQGQELRSRLAALQAQSEQAAQQIAEGEEALRQLLAHWQACCAASDWPADAVDAQAVAEAKARHAAELEAAQHQWAALVQARARLDETLSALQQAEQAERTALQQLALSGKDLEAAQQRAQELARHHQQQQNHHAEAETALAEQLQALGYTLPVDGIAWLQQRAEEHRAWQASQARLQALTADEATLKQIAGMAREVAQRWAALGGGTGAEHDAVLRDKLESEAEDLARAVEQAEARWRAAENEVATLQGTLDSLQRRHADVQLAKSQAAQSWAHALSLSPFADEAAFHAAGMAEAERESLRAWLLERQQALAEATALEVAAKATLAHLQAQPLTDRNAEDLDALMAQWEAELTLVAQQQGAIASRLQDDAQRRDGLQALLAQIKAQEADHDLWQHLNGLIGSADGAKYRKFAQGLTLDHLVHLANRQLGRLHGRYRLGRRSAGELELEVIDTWQADVARDTRTLSGGESFLVSLALALALSDLVSHKASIDSLFLDEGFGTLDGETLETALDALDTLNASGKTIGIISHVEALKERIPVQIRVHKGVGLGYSALERRFSVG</sequence>
<keyword evidence="5" id="KW-1185">Reference proteome</keyword>
<feature type="coiled-coil region" evidence="1">
    <location>
        <begin position="577"/>
        <end position="618"/>
    </location>
</feature>
<dbReference type="Pfam" id="PF13476">
    <property type="entry name" value="AAA_23"/>
    <property type="match status" value="1"/>
</dbReference>
<dbReference type="EMBL" id="FMZC01000001">
    <property type="protein sequence ID" value="SDC10274.1"/>
    <property type="molecule type" value="Genomic_DNA"/>
</dbReference>
<dbReference type="InterPro" id="IPR027417">
    <property type="entry name" value="P-loop_NTPase"/>
</dbReference>
<reference evidence="4 5" key="1">
    <citation type="submission" date="2016-10" db="EMBL/GenBank/DDBJ databases">
        <authorList>
            <person name="de Groot N.N."/>
        </authorList>
    </citation>
    <scope>NUCLEOTIDE SEQUENCE [LARGE SCALE GENOMIC DNA]</scope>
    <source>
        <strain evidence="4 5">DSM 16619</strain>
    </source>
</reference>
<name>A0A1G6IUY2_9BURK</name>
<keyword evidence="4" id="KW-0378">Hydrolase</keyword>
<dbReference type="GO" id="GO:0016887">
    <property type="term" value="F:ATP hydrolysis activity"/>
    <property type="evidence" value="ECO:0007669"/>
    <property type="project" value="InterPro"/>
</dbReference>
<protein>
    <submittedName>
        <fullName evidence="4">Exonuclease SbcC</fullName>
    </submittedName>
</protein>
<dbReference type="AlphaFoldDB" id="A0A1G6IUY2"/>
<feature type="coiled-coil region" evidence="1">
    <location>
        <begin position="805"/>
        <end position="846"/>
    </location>
</feature>
<dbReference type="RefSeq" id="WP_092739513.1">
    <property type="nucleotide sequence ID" value="NZ_FMZC01000001.1"/>
</dbReference>
<evidence type="ECO:0000256" key="2">
    <source>
        <dbReference type="SAM" id="MobiDB-lite"/>
    </source>
</evidence>
<evidence type="ECO:0000259" key="3">
    <source>
        <dbReference type="Pfam" id="PF13476"/>
    </source>
</evidence>
<dbReference type="SUPFAM" id="SSF52540">
    <property type="entry name" value="P-loop containing nucleoside triphosphate hydrolases"/>
    <property type="match status" value="2"/>
</dbReference>
<dbReference type="Pfam" id="PF13558">
    <property type="entry name" value="SbcC_Walker_B"/>
    <property type="match status" value="1"/>
</dbReference>
<keyword evidence="1" id="KW-0175">Coiled coil</keyword>
<feature type="region of interest" description="Disordered" evidence="2">
    <location>
        <begin position="254"/>
        <end position="279"/>
    </location>
</feature>
<feature type="domain" description="Rad50/SbcC-type AAA" evidence="3">
    <location>
        <begin position="5"/>
        <end position="199"/>
    </location>
</feature>
<organism evidence="4 5">
    <name type="scientific">Paracidovorax valerianellae</name>
    <dbReference type="NCBI Taxonomy" id="187868"/>
    <lineage>
        <taxon>Bacteria</taxon>
        <taxon>Pseudomonadati</taxon>
        <taxon>Pseudomonadota</taxon>
        <taxon>Betaproteobacteria</taxon>
        <taxon>Burkholderiales</taxon>
        <taxon>Comamonadaceae</taxon>
        <taxon>Paracidovorax</taxon>
    </lineage>
</organism>
<dbReference type="PANTHER" id="PTHR32114">
    <property type="entry name" value="ABC TRANSPORTER ABCH.3"/>
    <property type="match status" value="1"/>
</dbReference>
<evidence type="ECO:0000256" key="1">
    <source>
        <dbReference type="SAM" id="Coils"/>
    </source>
</evidence>
<dbReference type="PANTHER" id="PTHR32114:SF2">
    <property type="entry name" value="ABC TRANSPORTER ABCH.3"/>
    <property type="match status" value="1"/>
</dbReference>
<dbReference type="GO" id="GO:0006302">
    <property type="term" value="P:double-strand break repair"/>
    <property type="evidence" value="ECO:0007669"/>
    <property type="project" value="InterPro"/>
</dbReference>
<dbReference type="Gene3D" id="3.40.50.300">
    <property type="entry name" value="P-loop containing nucleotide triphosphate hydrolases"/>
    <property type="match status" value="2"/>
</dbReference>
<feature type="compositionally biased region" description="Basic and acidic residues" evidence="2">
    <location>
        <begin position="254"/>
        <end position="271"/>
    </location>
</feature>
<feature type="coiled-coil region" evidence="1">
    <location>
        <begin position="402"/>
        <end position="443"/>
    </location>
</feature>